<dbReference type="EMBL" id="JBHILM010000040">
    <property type="protein sequence ID" value="MFB5684389.1"/>
    <property type="molecule type" value="Genomic_DNA"/>
</dbReference>
<evidence type="ECO:0000313" key="2">
    <source>
        <dbReference type="EMBL" id="MFB5684389.1"/>
    </source>
</evidence>
<sequence length="667" mass="77795">MKYITTALSIVLLFLGFGLNLWKTVEPQWFESFQRDSEALVVGRLINSQVNGVMSDNMFLGGWTRANNAESSPEDQYNIFLGKTEKGDYSEYESQIGLQGFFFSLIEKLLPVGNDYMLMYLKGINVLILSVLLTGLVIWCFNEFNLITSWVLLIGIICSQWLIIFGRNLYWVAWSMYLPFFICLFILFLEEKKQKRYKRTLNLLIFLAVFIKCGSGYEYISSVFITAIVPLIYYAYKSKWAPKVFVLRVISVSLSSLIGFLSALFIHIYLLYLKYSSLSDALSVIKLIILKRTYGDANEVPAVFRESLNANVFEVVSTYLNGFAFDLNNFFGTHLDLLKVSFKDMIWFFLVITSLVFVSEKISTKIQLHRRKLIGLTLSLWFSLLAPLSWFIMAKGHSYIHTHINYFLWQLPFTLVGFALTGSIISYLLSDLLQKKRKTKILLLFFGLGIMIIFLVKPLIGVYRSDLAFNQLIQQSEMKVNTLNYKIYVNYSEGKLIYISNKKSANLDEKFFLHIYPLLKNKVLDEQRISYGYDNFDFFAADYQKKSPYFSRYSKEKIFIKELPKYAIQQIDTGEFNESGQLWSRSIIYDISKIRPNYINIANLTDENWKNGVNRTDSNVILIDNNYLNQIYLYYEKKLKINSNYYKIESYNITNDKWIILKLDNKV</sequence>
<feature type="transmembrane region" description="Helical" evidence="1">
    <location>
        <begin position="117"/>
        <end position="139"/>
    </location>
</feature>
<name>A0ABV5BFA6_9BACL</name>
<comment type="caution">
    <text evidence="2">The sequence shown here is derived from an EMBL/GenBank/DDBJ whole genome shotgun (WGS) entry which is preliminary data.</text>
</comment>
<feature type="transmembrane region" description="Helical" evidence="1">
    <location>
        <begin position="171"/>
        <end position="189"/>
    </location>
</feature>
<evidence type="ECO:0000256" key="1">
    <source>
        <dbReference type="SAM" id="Phobius"/>
    </source>
</evidence>
<evidence type="ECO:0008006" key="4">
    <source>
        <dbReference type="Google" id="ProtNLM"/>
    </source>
</evidence>
<feature type="transmembrane region" description="Helical" evidence="1">
    <location>
        <begin position="245"/>
        <end position="272"/>
    </location>
</feature>
<dbReference type="RefSeq" id="WP_375528077.1">
    <property type="nucleotide sequence ID" value="NZ_JBHILM010000040.1"/>
</dbReference>
<accession>A0ABV5BFA6</accession>
<dbReference type="Proteomes" id="UP001580407">
    <property type="component" value="Unassembled WGS sequence"/>
</dbReference>
<protein>
    <recommendedName>
        <fullName evidence="4">Glycosyltransferase RgtA/B/C/D-like domain-containing protein</fullName>
    </recommendedName>
</protein>
<keyword evidence="1" id="KW-0812">Transmembrane</keyword>
<evidence type="ECO:0000313" key="3">
    <source>
        <dbReference type="Proteomes" id="UP001580407"/>
    </source>
</evidence>
<feature type="transmembrane region" description="Helical" evidence="1">
    <location>
        <begin position="146"/>
        <end position="165"/>
    </location>
</feature>
<gene>
    <name evidence="2" type="ORF">ACE3NQ_26140</name>
</gene>
<keyword evidence="1" id="KW-0472">Membrane</keyword>
<feature type="transmembrane region" description="Helical" evidence="1">
    <location>
        <begin position="374"/>
        <end position="394"/>
    </location>
</feature>
<feature type="transmembrane region" description="Helical" evidence="1">
    <location>
        <begin position="441"/>
        <end position="463"/>
    </location>
</feature>
<feature type="transmembrane region" description="Helical" evidence="1">
    <location>
        <begin position="196"/>
        <end position="213"/>
    </location>
</feature>
<keyword evidence="3" id="KW-1185">Reference proteome</keyword>
<organism evidence="2 3">
    <name type="scientific">Paenibacillus terreus</name>
    <dbReference type="NCBI Taxonomy" id="1387834"/>
    <lineage>
        <taxon>Bacteria</taxon>
        <taxon>Bacillati</taxon>
        <taxon>Bacillota</taxon>
        <taxon>Bacilli</taxon>
        <taxon>Bacillales</taxon>
        <taxon>Paenibacillaceae</taxon>
        <taxon>Paenibacillus</taxon>
    </lineage>
</organism>
<feature type="transmembrane region" description="Helical" evidence="1">
    <location>
        <begin position="406"/>
        <end position="429"/>
    </location>
</feature>
<reference evidence="2 3" key="1">
    <citation type="submission" date="2024-09" db="EMBL/GenBank/DDBJ databases">
        <authorList>
            <person name="Ruan L."/>
        </authorList>
    </citation>
    <scope>NUCLEOTIDE SEQUENCE [LARGE SCALE GENOMIC DNA]</scope>
    <source>
        <strain evidence="2 3">D33</strain>
    </source>
</reference>
<keyword evidence="1" id="KW-1133">Transmembrane helix</keyword>
<proteinExistence type="predicted"/>